<evidence type="ECO:0000313" key="2">
    <source>
        <dbReference type="EMBL" id="GFS73908.1"/>
    </source>
</evidence>
<dbReference type="GO" id="GO:0099503">
    <property type="term" value="C:secretory vesicle"/>
    <property type="evidence" value="ECO:0007669"/>
    <property type="project" value="TreeGrafter"/>
</dbReference>
<dbReference type="PANTHER" id="PTHR45999">
    <property type="entry name" value="UNC-13-4A, ISOFORM B"/>
    <property type="match status" value="1"/>
</dbReference>
<organism evidence="2 3">
    <name type="scientific">Nephila pilipes</name>
    <name type="common">Giant wood spider</name>
    <name type="synonym">Nephila maculata</name>
    <dbReference type="NCBI Taxonomy" id="299642"/>
    <lineage>
        <taxon>Eukaryota</taxon>
        <taxon>Metazoa</taxon>
        <taxon>Ecdysozoa</taxon>
        <taxon>Arthropoda</taxon>
        <taxon>Chelicerata</taxon>
        <taxon>Arachnida</taxon>
        <taxon>Araneae</taxon>
        <taxon>Araneomorphae</taxon>
        <taxon>Entelegynae</taxon>
        <taxon>Araneoidea</taxon>
        <taxon>Nephilidae</taxon>
        <taxon>Nephila</taxon>
    </lineage>
</organism>
<dbReference type="Proteomes" id="UP000887013">
    <property type="component" value="Unassembled WGS sequence"/>
</dbReference>
<dbReference type="AlphaFoldDB" id="A0A8X6MRI2"/>
<dbReference type="OrthoDB" id="7976202at2759"/>
<comment type="caution">
    <text evidence="2">The sequence shown here is derived from an EMBL/GenBank/DDBJ whole genome shotgun (WGS) entry which is preliminary data.</text>
</comment>
<reference evidence="2" key="1">
    <citation type="submission" date="2020-08" db="EMBL/GenBank/DDBJ databases">
        <title>Multicomponent nature underlies the extraordinary mechanical properties of spider dragline silk.</title>
        <authorList>
            <person name="Kono N."/>
            <person name="Nakamura H."/>
            <person name="Mori M."/>
            <person name="Yoshida Y."/>
            <person name="Ohtoshi R."/>
            <person name="Malay A.D."/>
            <person name="Moran D.A.P."/>
            <person name="Tomita M."/>
            <person name="Numata K."/>
            <person name="Arakawa K."/>
        </authorList>
    </citation>
    <scope>NUCLEOTIDE SEQUENCE</scope>
</reference>
<dbReference type="InterPro" id="IPR035892">
    <property type="entry name" value="C2_domain_sf"/>
</dbReference>
<dbReference type="GO" id="GO:0006887">
    <property type="term" value="P:exocytosis"/>
    <property type="evidence" value="ECO:0007669"/>
    <property type="project" value="UniProtKB-KW"/>
</dbReference>
<evidence type="ECO:0000256" key="1">
    <source>
        <dbReference type="ARBA" id="ARBA00022483"/>
    </source>
</evidence>
<dbReference type="PANTHER" id="PTHR45999:SF4">
    <property type="entry name" value="UNC-13-4A, ISOFORM B"/>
    <property type="match status" value="1"/>
</dbReference>
<dbReference type="SUPFAM" id="SSF49562">
    <property type="entry name" value="C2 domain (Calcium/lipid-binding domain, CaLB)"/>
    <property type="match status" value="1"/>
</dbReference>
<accession>A0A8X6MRI2</accession>
<sequence>DHDDESSVFDAARKLNEVSSLKGLGRYFKQIAQSARTSTGENIDDFLGCVNIRLEDIPSSGLDRWFCLEGRTERSSVQGQIRLKISLSTREDKDVAKEDDNWKEVVEHQELFWVFIQHELKQHFGPSYEWAGDLPQPALTILHQHAIQGDITELQQTLCRWIMYSKQLMEVPLDYALLYQLLDDLSRAWGDQENPLSRDEEDLKRVKCLGVEEDTPAFLKRYNRIQSVSSHNSRLYCDCLFERLTFSLTIVGNPTKSRH</sequence>
<feature type="non-terminal residue" evidence="2">
    <location>
        <position position="1"/>
    </location>
</feature>
<dbReference type="InterPro" id="IPR052095">
    <property type="entry name" value="UNC-13_domain"/>
</dbReference>
<proteinExistence type="predicted"/>
<dbReference type="EMBL" id="BMAW01050110">
    <property type="protein sequence ID" value="GFS73908.1"/>
    <property type="molecule type" value="Genomic_DNA"/>
</dbReference>
<evidence type="ECO:0000313" key="3">
    <source>
        <dbReference type="Proteomes" id="UP000887013"/>
    </source>
</evidence>
<keyword evidence="1" id="KW-0268">Exocytosis</keyword>
<dbReference type="Gene3D" id="2.60.40.150">
    <property type="entry name" value="C2 domain"/>
    <property type="match status" value="1"/>
</dbReference>
<keyword evidence="3" id="KW-1185">Reference proteome</keyword>
<name>A0A8X6MRI2_NEPPI</name>
<gene>
    <name evidence="2" type="primary">BAIAP3</name>
    <name evidence="2" type="ORF">NPIL_553931</name>
</gene>
<protein>
    <submittedName>
        <fullName evidence="2">BAI1-associated protein 3</fullName>
    </submittedName>
</protein>